<dbReference type="Gene3D" id="3.10.20.370">
    <property type="match status" value="1"/>
</dbReference>
<dbReference type="InterPro" id="IPR050951">
    <property type="entry name" value="Retrovirus_Pol_polyprotein"/>
</dbReference>
<dbReference type="FunFam" id="1.10.340.70:FF:000001">
    <property type="entry name" value="Retrovirus-related Pol polyprotein from transposon gypsy-like Protein"/>
    <property type="match status" value="1"/>
</dbReference>
<dbReference type="Proteomes" id="UP000235965">
    <property type="component" value="Unassembled WGS sequence"/>
</dbReference>
<dbReference type="InterPro" id="IPR043502">
    <property type="entry name" value="DNA/RNA_pol_sf"/>
</dbReference>
<dbReference type="AlphaFoldDB" id="A0A2J7RQE8"/>
<dbReference type="GO" id="GO:0042575">
    <property type="term" value="C:DNA polymerase complex"/>
    <property type="evidence" value="ECO:0007669"/>
    <property type="project" value="UniProtKB-ARBA"/>
</dbReference>
<dbReference type="InterPro" id="IPR041373">
    <property type="entry name" value="RT_RNaseH"/>
</dbReference>
<dbReference type="InterPro" id="IPR036397">
    <property type="entry name" value="RNaseH_sf"/>
</dbReference>
<feature type="domain" description="Integrase catalytic" evidence="9">
    <location>
        <begin position="267"/>
        <end position="426"/>
    </location>
</feature>
<keyword evidence="11" id="KW-1185">Reference proteome</keyword>
<dbReference type="PROSITE" id="PS50994">
    <property type="entry name" value="INTEGRASE"/>
    <property type="match status" value="1"/>
</dbReference>
<dbReference type="GO" id="GO:0016787">
    <property type="term" value="F:hydrolase activity"/>
    <property type="evidence" value="ECO:0007669"/>
    <property type="project" value="UniProtKB-KW"/>
</dbReference>
<dbReference type="Gene3D" id="1.10.340.70">
    <property type="match status" value="1"/>
</dbReference>
<evidence type="ECO:0000313" key="10">
    <source>
        <dbReference type="EMBL" id="PNF43061.1"/>
    </source>
</evidence>
<dbReference type="STRING" id="105785.A0A2J7RQE8"/>
<dbReference type="InterPro" id="IPR043128">
    <property type="entry name" value="Rev_trsase/Diguanyl_cyclase"/>
</dbReference>
<evidence type="ECO:0000259" key="9">
    <source>
        <dbReference type="PROSITE" id="PS50994"/>
    </source>
</evidence>
<feature type="region of interest" description="Disordered" evidence="8">
    <location>
        <begin position="556"/>
        <end position="634"/>
    </location>
</feature>
<dbReference type="Pfam" id="PF22938">
    <property type="entry name" value="Integrase_p58_C"/>
    <property type="match status" value="1"/>
</dbReference>
<evidence type="ECO:0000313" key="11">
    <source>
        <dbReference type="Proteomes" id="UP000235965"/>
    </source>
</evidence>
<dbReference type="InParanoid" id="A0A2J7RQE8"/>
<keyword evidence="3" id="KW-0548">Nucleotidyltransferase</keyword>
<dbReference type="Pfam" id="PF17917">
    <property type="entry name" value="RT_RNaseH"/>
    <property type="match status" value="1"/>
</dbReference>
<dbReference type="InterPro" id="IPR001584">
    <property type="entry name" value="Integrase_cat-core"/>
</dbReference>
<evidence type="ECO:0000256" key="4">
    <source>
        <dbReference type="ARBA" id="ARBA00022722"/>
    </source>
</evidence>
<dbReference type="InterPro" id="IPR012337">
    <property type="entry name" value="RNaseH-like_sf"/>
</dbReference>
<evidence type="ECO:0000256" key="6">
    <source>
        <dbReference type="ARBA" id="ARBA00022801"/>
    </source>
</evidence>
<dbReference type="EMBL" id="NEVH01001338">
    <property type="protein sequence ID" value="PNF43061.1"/>
    <property type="molecule type" value="Genomic_DNA"/>
</dbReference>
<protein>
    <recommendedName>
        <fullName evidence="1">RNA-directed DNA polymerase</fullName>
        <ecNumber evidence="1">2.7.7.49</ecNumber>
    </recommendedName>
</protein>
<dbReference type="CDD" id="cd09274">
    <property type="entry name" value="RNase_HI_RT_Ty3"/>
    <property type="match status" value="1"/>
</dbReference>
<keyword evidence="4" id="KW-0540">Nuclease</keyword>
<proteinExistence type="predicted"/>
<keyword evidence="5" id="KW-0255">Endonuclease</keyword>
<evidence type="ECO:0000256" key="2">
    <source>
        <dbReference type="ARBA" id="ARBA00022679"/>
    </source>
</evidence>
<dbReference type="Gene3D" id="3.30.70.270">
    <property type="match status" value="1"/>
</dbReference>
<comment type="caution">
    <text evidence="10">The sequence shown here is derived from an EMBL/GenBank/DDBJ whole genome shotgun (WGS) entry which is preliminary data.</text>
</comment>
<dbReference type="Pfam" id="PF17921">
    <property type="entry name" value="Integrase_H2C2"/>
    <property type="match status" value="1"/>
</dbReference>
<gene>
    <name evidence="10" type="ORF">B7P43_G04743</name>
</gene>
<sequence length="634" mass="72999">MIRPLTQLTKKDEKFVWTRLQQQAVDNLKAALTSDSVLAHPRFGQPFILSTVASDYAISAILSQLHNGKERPISFASRMLNAAERNYSTTQKELLAVVFGTQIHRCFLYGRKFKIVSDQAALKWLITVKNHHCARLTRLVLKLSEYEFEIKHKAGKKHVNADCLSRHIASVVTDGDRKPPDDNAGEALTRHARLFVPETLRQLLIELHHDKVFAGHQGAKRNRDLVKLHYFWPNMDRDIDRYVKQCDSCAKFKAGRQPIAPLGELPETTFPFEMTSINFCGPYPETRRENRYVPTFIDHFSRYPEAIPIPRQDAPTVARALVTEIFSRLGCPQTLSSDKGSNFMSELFQQMCKLLKIKRINSTAFNPQVQGKTEKFHLGLNQTMSHYVNKYGSDWDEFANYALMAHRANPHSAIRYSPFCLLHGQQMRLPTEDDLTTARFVNKEPTDGRDSIRSHIDTLADRLEEPHRVTRANNRTGRERQKEQYDKGTRLIIFRPGDLIYLRDMTRRKRSCPKFPIRWRGPYEIVRRLSDLNYLVRVARNKEIVVNVNKMKRCYREESHWSPRPTEGPTPEVGNGEGQETTAEEVTTHTPSTDSANSRGSTSIPPVDSNDEQEDQSQDPTWEPRDSNNGQRKF</sequence>
<dbReference type="InterPro" id="IPR054465">
    <property type="entry name" value="Integrase_p58-like_C"/>
</dbReference>
<evidence type="ECO:0000256" key="8">
    <source>
        <dbReference type="SAM" id="MobiDB-lite"/>
    </source>
</evidence>
<dbReference type="PANTHER" id="PTHR37984:SF15">
    <property type="entry name" value="INTEGRASE CATALYTIC DOMAIN-CONTAINING PROTEIN"/>
    <property type="match status" value="1"/>
</dbReference>
<dbReference type="PANTHER" id="PTHR37984">
    <property type="entry name" value="PROTEIN CBG26694"/>
    <property type="match status" value="1"/>
</dbReference>
<dbReference type="InterPro" id="IPR041588">
    <property type="entry name" value="Integrase_H2C2"/>
</dbReference>
<evidence type="ECO:0000256" key="5">
    <source>
        <dbReference type="ARBA" id="ARBA00022759"/>
    </source>
</evidence>
<dbReference type="FunFam" id="3.10.20.370:FF:000001">
    <property type="entry name" value="Retrovirus-related Pol polyprotein from transposon 17.6-like protein"/>
    <property type="match status" value="1"/>
</dbReference>
<evidence type="ECO:0000256" key="7">
    <source>
        <dbReference type="ARBA" id="ARBA00022918"/>
    </source>
</evidence>
<keyword evidence="2" id="KW-0808">Transferase</keyword>
<dbReference type="GO" id="GO:0004519">
    <property type="term" value="F:endonuclease activity"/>
    <property type="evidence" value="ECO:0007669"/>
    <property type="project" value="UniProtKB-KW"/>
</dbReference>
<dbReference type="SUPFAM" id="SSF56672">
    <property type="entry name" value="DNA/RNA polymerases"/>
    <property type="match status" value="1"/>
</dbReference>
<feature type="compositionally biased region" description="Polar residues" evidence="8">
    <location>
        <begin position="578"/>
        <end position="604"/>
    </location>
</feature>
<dbReference type="GO" id="GO:0003676">
    <property type="term" value="F:nucleic acid binding"/>
    <property type="evidence" value="ECO:0007669"/>
    <property type="project" value="InterPro"/>
</dbReference>
<dbReference type="GO" id="GO:0015074">
    <property type="term" value="P:DNA integration"/>
    <property type="evidence" value="ECO:0007669"/>
    <property type="project" value="InterPro"/>
</dbReference>
<dbReference type="OrthoDB" id="6757216at2759"/>
<organism evidence="10 11">
    <name type="scientific">Cryptotermes secundus</name>
    <dbReference type="NCBI Taxonomy" id="105785"/>
    <lineage>
        <taxon>Eukaryota</taxon>
        <taxon>Metazoa</taxon>
        <taxon>Ecdysozoa</taxon>
        <taxon>Arthropoda</taxon>
        <taxon>Hexapoda</taxon>
        <taxon>Insecta</taxon>
        <taxon>Pterygota</taxon>
        <taxon>Neoptera</taxon>
        <taxon>Polyneoptera</taxon>
        <taxon>Dictyoptera</taxon>
        <taxon>Blattodea</taxon>
        <taxon>Blattoidea</taxon>
        <taxon>Termitoidae</taxon>
        <taxon>Kalotermitidae</taxon>
        <taxon>Cryptotermitinae</taxon>
        <taxon>Cryptotermes</taxon>
    </lineage>
</organism>
<dbReference type="FunFam" id="3.30.420.10:FF:000032">
    <property type="entry name" value="Retrovirus-related Pol polyprotein from transposon 297-like Protein"/>
    <property type="match status" value="1"/>
</dbReference>
<evidence type="ECO:0000256" key="3">
    <source>
        <dbReference type="ARBA" id="ARBA00022695"/>
    </source>
</evidence>
<dbReference type="Pfam" id="PF00665">
    <property type="entry name" value="rve"/>
    <property type="match status" value="1"/>
</dbReference>
<accession>A0A2J7RQE8</accession>
<dbReference type="Gene3D" id="3.30.420.10">
    <property type="entry name" value="Ribonuclease H-like superfamily/Ribonuclease H"/>
    <property type="match status" value="1"/>
</dbReference>
<dbReference type="GO" id="GO:0003964">
    <property type="term" value="F:RNA-directed DNA polymerase activity"/>
    <property type="evidence" value="ECO:0007669"/>
    <property type="project" value="UniProtKB-KW"/>
</dbReference>
<dbReference type="EC" id="2.7.7.49" evidence="1"/>
<keyword evidence="7" id="KW-0695">RNA-directed DNA polymerase</keyword>
<evidence type="ECO:0000256" key="1">
    <source>
        <dbReference type="ARBA" id="ARBA00012493"/>
    </source>
</evidence>
<reference evidence="10 11" key="1">
    <citation type="submission" date="2017-12" db="EMBL/GenBank/DDBJ databases">
        <title>Hemimetabolous genomes reveal molecular basis of termite eusociality.</title>
        <authorList>
            <person name="Harrison M.C."/>
            <person name="Jongepier E."/>
            <person name="Robertson H.M."/>
            <person name="Arning N."/>
            <person name="Bitard-Feildel T."/>
            <person name="Chao H."/>
            <person name="Childers C.P."/>
            <person name="Dinh H."/>
            <person name="Doddapaneni H."/>
            <person name="Dugan S."/>
            <person name="Gowin J."/>
            <person name="Greiner C."/>
            <person name="Han Y."/>
            <person name="Hu H."/>
            <person name="Hughes D.S.T."/>
            <person name="Huylmans A.-K."/>
            <person name="Kemena C."/>
            <person name="Kremer L.P.M."/>
            <person name="Lee S.L."/>
            <person name="Lopez-Ezquerra A."/>
            <person name="Mallet L."/>
            <person name="Monroy-Kuhn J.M."/>
            <person name="Moser A."/>
            <person name="Murali S.C."/>
            <person name="Muzny D.M."/>
            <person name="Otani S."/>
            <person name="Piulachs M.-D."/>
            <person name="Poelchau M."/>
            <person name="Qu J."/>
            <person name="Schaub F."/>
            <person name="Wada-Katsumata A."/>
            <person name="Worley K.C."/>
            <person name="Xie Q."/>
            <person name="Ylla G."/>
            <person name="Poulsen M."/>
            <person name="Gibbs R.A."/>
            <person name="Schal C."/>
            <person name="Richards S."/>
            <person name="Belles X."/>
            <person name="Korb J."/>
            <person name="Bornberg-Bauer E."/>
        </authorList>
    </citation>
    <scope>NUCLEOTIDE SEQUENCE [LARGE SCALE GENOMIC DNA]</scope>
    <source>
        <tissue evidence="10">Whole body</tissue>
    </source>
</reference>
<keyword evidence="6" id="KW-0378">Hydrolase</keyword>
<dbReference type="SUPFAM" id="SSF53098">
    <property type="entry name" value="Ribonuclease H-like"/>
    <property type="match status" value="1"/>
</dbReference>
<name>A0A2J7RQE8_9NEOP</name>